<reference evidence="1 2" key="1">
    <citation type="journal article" date="2019" name="Sci. Rep.">
        <title>Orb-weaving spider Araneus ventricosus genome elucidates the spidroin gene catalogue.</title>
        <authorList>
            <person name="Kono N."/>
            <person name="Nakamura H."/>
            <person name="Ohtoshi R."/>
            <person name="Moran D.A.P."/>
            <person name="Shinohara A."/>
            <person name="Yoshida Y."/>
            <person name="Fujiwara M."/>
            <person name="Mori M."/>
            <person name="Tomita M."/>
            <person name="Arakawa K."/>
        </authorList>
    </citation>
    <scope>NUCLEOTIDE SEQUENCE [LARGE SCALE GENOMIC DNA]</scope>
</reference>
<evidence type="ECO:0000313" key="2">
    <source>
        <dbReference type="Proteomes" id="UP000499080"/>
    </source>
</evidence>
<dbReference type="EMBL" id="BGPR01051679">
    <property type="protein sequence ID" value="GBO28598.1"/>
    <property type="molecule type" value="Genomic_DNA"/>
</dbReference>
<name>A0A4Y2VW48_ARAVE</name>
<proteinExistence type="predicted"/>
<dbReference type="AlphaFoldDB" id="A0A4Y2VW48"/>
<keyword evidence="2" id="KW-1185">Reference proteome</keyword>
<comment type="caution">
    <text evidence="1">The sequence shown here is derived from an EMBL/GenBank/DDBJ whole genome shotgun (WGS) entry which is preliminary data.</text>
</comment>
<evidence type="ECO:0000313" key="1">
    <source>
        <dbReference type="EMBL" id="GBO28598.1"/>
    </source>
</evidence>
<dbReference type="Proteomes" id="UP000499080">
    <property type="component" value="Unassembled WGS sequence"/>
</dbReference>
<sequence>MRPVEYKATAENTVFTLVWEINRILVLLEVQGVDIHIIFLVLQEEMKKKSASIKHQPFIFQRIITQ</sequence>
<protein>
    <submittedName>
        <fullName evidence="1">Uncharacterized protein</fullName>
    </submittedName>
</protein>
<accession>A0A4Y2VW48</accession>
<feature type="non-terminal residue" evidence="1">
    <location>
        <position position="66"/>
    </location>
</feature>
<organism evidence="1 2">
    <name type="scientific">Araneus ventricosus</name>
    <name type="common">Orbweaver spider</name>
    <name type="synonym">Epeira ventricosa</name>
    <dbReference type="NCBI Taxonomy" id="182803"/>
    <lineage>
        <taxon>Eukaryota</taxon>
        <taxon>Metazoa</taxon>
        <taxon>Ecdysozoa</taxon>
        <taxon>Arthropoda</taxon>
        <taxon>Chelicerata</taxon>
        <taxon>Arachnida</taxon>
        <taxon>Araneae</taxon>
        <taxon>Araneomorphae</taxon>
        <taxon>Entelegynae</taxon>
        <taxon>Araneoidea</taxon>
        <taxon>Araneidae</taxon>
        <taxon>Araneus</taxon>
    </lineage>
</organism>
<gene>
    <name evidence="1" type="ORF">AVEN_89784_1</name>
</gene>